<feature type="compositionally biased region" description="Polar residues" evidence="1">
    <location>
        <begin position="508"/>
        <end position="517"/>
    </location>
</feature>
<feature type="region of interest" description="Disordered" evidence="1">
    <location>
        <begin position="81"/>
        <end position="122"/>
    </location>
</feature>
<evidence type="ECO:0000313" key="2">
    <source>
        <dbReference type="EMBL" id="CZR69205.1"/>
    </source>
</evidence>
<gene>
    <name evidence="2" type="ORF">PAC_19105</name>
</gene>
<proteinExistence type="predicted"/>
<reference evidence="2 3" key="1">
    <citation type="submission" date="2016-03" db="EMBL/GenBank/DDBJ databases">
        <authorList>
            <person name="Ploux O."/>
        </authorList>
    </citation>
    <scope>NUCLEOTIDE SEQUENCE [LARGE SCALE GENOMIC DNA]</scope>
    <source>
        <strain evidence="2 3">UAMH 11012</strain>
    </source>
</reference>
<protein>
    <submittedName>
        <fullName evidence="2">Uncharacterized protein</fullName>
    </submittedName>
</protein>
<evidence type="ECO:0000256" key="1">
    <source>
        <dbReference type="SAM" id="MobiDB-lite"/>
    </source>
</evidence>
<feature type="compositionally biased region" description="Polar residues" evidence="1">
    <location>
        <begin position="85"/>
        <end position="99"/>
    </location>
</feature>
<dbReference type="Proteomes" id="UP000184330">
    <property type="component" value="Unassembled WGS sequence"/>
</dbReference>
<dbReference type="EMBL" id="FJOG01000066">
    <property type="protein sequence ID" value="CZR69205.1"/>
    <property type="molecule type" value="Genomic_DNA"/>
</dbReference>
<keyword evidence="3" id="KW-1185">Reference proteome</keyword>
<sequence>MAETSRDHSGDQVNLDIPIFSAPQYQINYGDDYTLQWTPPVGSKELAVALSYYFPLQKDLESKMQTAIKVFLHQEQIPSRETEQVKSSYVERSTMRQQLSTPPTESSTTSNPESRPAVSPTLQILTWDSKMKEFNPKIKRRRYEKDERAKVAANRGFACERHRRQKMKCDPERCSQNKQRLNGLDATSKPEDEFLTSQPAPEYNVPAETNQPVPTQPDDLSLRSFTPSDTSPRWSWSSFVDSAKSFSEDFYSSDQYTDLPTPSLENSSRCHDSIGSVLSEAYDLDFLANYDPISLAINQSKSNVWSARDISGVEDSDFENDLPFPTENAVASSSIHDASRTFALDSGNGSAFEPPTPWSFGDYSHGKDDAITTGAIPEAALECVVSMPCVVESLVDPAPMRQHEDKTLMNWESGHPTTAVPRDFRHGQEIIPLTNVQRETLIKWWGKDRFTEQPRSLFGRSSRDEERTSSFDLKDTSGGEASLREKNSLVNKVKGAHIPPPFRKGLWRSSSSGKQGK</sequence>
<dbReference type="AlphaFoldDB" id="A0A1L7XW46"/>
<evidence type="ECO:0000313" key="3">
    <source>
        <dbReference type="Proteomes" id="UP000184330"/>
    </source>
</evidence>
<dbReference type="OrthoDB" id="3541283at2759"/>
<feature type="compositionally biased region" description="Low complexity" evidence="1">
    <location>
        <begin position="100"/>
        <end position="116"/>
    </location>
</feature>
<accession>A0A1L7XW46</accession>
<organism evidence="2 3">
    <name type="scientific">Phialocephala subalpina</name>
    <dbReference type="NCBI Taxonomy" id="576137"/>
    <lineage>
        <taxon>Eukaryota</taxon>
        <taxon>Fungi</taxon>
        <taxon>Dikarya</taxon>
        <taxon>Ascomycota</taxon>
        <taxon>Pezizomycotina</taxon>
        <taxon>Leotiomycetes</taxon>
        <taxon>Helotiales</taxon>
        <taxon>Mollisiaceae</taxon>
        <taxon>Phialocephala</taxon>
        <taxon>Phialocephala fortinii species complex</taxon>
    </lineage>
</organism>
<feature type="region of interest" description="Disordered" evidence="1">
    <location>
        <begin position="180"/>
        <end position="231"/>
    </location>
</feature>
<feature type="compositionally biased region" description="Basic and acidic residues" evidence="1">
    <location>
        <begin position="461"/>
        <end position="487"/>
    </location>
</feature>
<name>A0A1L7XW46_9HELO</name>
<feature type="region of interest" description="Disordered" evidence="1">
    <location>
        <begin position="456"/>
        <end position="517"/>
    </location>
</feature>